<keyword evidence="3" id="KW-1185">Reference proteome</keyword>
<dbReference type="PANTHER" id="PTHR38436">
    <property type="entry name" value="POLYKETIDE CYCLASE SNOAL-LIKE DOMAIN"/>
    <property type="match status" value="1"/>
</dbReference>
<name>A0ABS0NT65_9ACTN</name>
<evidence type="ECO:0000313" key="2">
    <source>
        <dbReference type="EMBL" id="MBH5338399.1"/>
    </source>
</evidence>
<reference evidence="2 3" key="1">
    <citation type="submission" date="2020-09" db="EMBL/GenBank/DDBJ databases">
        <title>Biosynthesis of the nuclear factor of activated T cells inhibitor NFAT-133 and its congeners in Streptomyces pactum.</title>
        <authorList>
            <person name="Zhou W."/>
            <person name="Posri P."/>
            <person name="Abugrain M.E."/>
            <person name="Weisberg A.J."/>
            <person name="Chang J.H."/>
            <person name="Mahmud T."/>
        </authorList>
    </citation>
    <scope>NUCLEOTIDE SEQUENCE [LARGE SCALE GENOMIC DNA]</scope>
    <source>
        <strain evidence="2 3">ATCC 27456</strain>
    </source>
</reference>
<keyword evidence="1" id="KW-1133">Transmembrane helix</keyword>
<comment type="caution">
    <text evidence="2">The sequence shown here is derived from an EMBL/GenBank/DDBJ whole genome shotgun (WGS) entry which is preliminary data.</text>
</comment>
<dbReference type="RefSeq" id="WP_197991568.1">
    <property type="nucleotide sequence ID" value="NZ_JACYXC010000001.1"/>
</dbReference>
<accession>A0ABS0NT65</accession>
<dbReference type="SUPFAM" id="SSF54427">
    <property type="entry name" value="NTF2-like"/>
    <property type="match status" value="2"/>
</dbReference>
<evidence type="ECO:0000313" key="3">
    <source>
        <dbReference type="Proteomes" id="UP000807371"/>
    </source>
</evidence>
<dbReference type="Pfam" id="PF07366">
    <property type="entry name" value="SnoaL"/>
    <property type="match status" value="2"/>
</dbReference>
<dbReference type="InterPro" id="IPR009959">
    <property type="entry name" value="Cyclase_SnoaL-like"/>
</dbReference>
<keyword evidence="1" id="KW-0472">Membrane</keyword>
<gene>
    <name evidence="2" type="ORF">IHE55_27875</name>
</gene>
<evidence type="ECO:0000256" key="1">
    <source>
        <dbReference type="SAM" id="Phobius"/>
    </source>
</evidence>
<proteinExistence type="predicted"/>
<feature type="transmembrane region" description="Helical" evidence="1">
    <location>
        <begin position="25"/>
        <end position="46"/>
    </location>
</feature>
<sequence length="326" mass="36680">MNDDNRPCEEPATEGRKKGRTLRRLLVVGVIGALLAVLTSGSAGAADDSRAAAHGLGTDTRGEQSKRVVLGFYREVLAEQRLDRVREFMREDYVQHSPGLKSGVDGYLEDYKLFHSVFPDLAGTIHQVVAQGDKVMLLATFKGHHAGTGKELVFETAELYRVQDGKIAEHWDAVDYAAMQEFGVNLPGGDQPATRSDWRGTKEQRRNLVTLLYAINTFYRQPQAPVPSAIAPDLVQHQRGLEPGLDGLRDNLRSYRERFPDLTFEIKHTVASQDKAVVFWVWRGHEKGTGKELALNRADLFRVERGRFVEHWSRLDYRAVNPFGLK</sequence>
<dbReference type="PANTHER" id="PTHR38436:SF1">
    <property type="entry name" value="ESTER CYCLASE"/>
    <property type="match status" value="1"/>
</dbReference>
<keyword evidence="1" id="KW-0812">Transmembrane</keyword>
<dbReference type="Proteomes" id="UP000807371">
    <property type="component" value="Unassembled WGS sequence"/>
</dbReference>
<protein>
    <submittedName>
        <fullName evidence="2">Ester cyclase</fullName>
    </submittedName>
</protein>
<organism evidence="2 3">
    <name type="scientific">Streptomyces pactum</name>
    <dbReference type="NCBI Taxonomy" id="68249"/>
    <lineage>
        <taxon>Bacteria</taxon>
        <taxon>Bacillati</taxon>
        <taxon>Actinomycetota</taxon>
        <taxon>Actinomycetes</taxon>
        <taxon>Kitasatosporales</taxon>
        <taxon>Streptomycetaceae</taxon>
        <taxon>Streptomyces</taxon>
    </lineage>
</organism>
<dbReference type="EMBL" id="JACYXC010000001">
    <property type="protein sequence ID" value="MBH5338399.1"/>
    <property type="molecule type" value="Genomic_DNA"/>
</dbReference>
<dbReference type="InterPro" id="IPR032710">
    <property type="entry name" value="NTF2-like_dom_sf"/>
</dbReference>
<dbReference type="Gene3D" id="3.10.450.50">
    <property type="match status" value="2"/>
</dbReference>